<dbReference type="InterPro" id="IPR012677">
    <property type="entry name" value="Nucleotide-bd_a/b_plait_sf"/>
</dbReference>
<dbReference type="EMBL" id="GEVK01012049">
    <property type="protein sequence ID" value="JAU40783.1"/>
    <property type="molecule type" value="Transcribed_RNA"/>
</dbReference>
<dbReference type="PROSITE" id="PS50102">
    <property type="entry name" value="RRM"/>
    <property type="match status" value="2"/>
</dbReference>
<name>A0A1J3FAC2_NOCCA</name>
<dbReference type="PANTHER" id="PTHR48035:SF2">
    <property type="entry name" value="RNA-BINDING REGION RNP-1 DOMAIN-CONTAINING PROTEIN"/>
    <property type="match status" value="1"/>
</dbReference>
<proteinExistence type="predicted"/>
<dbReference type="PANTHER" id="PTHR48035">
    <property type="entry name" value="HETEROGENEOUS NUCLEAR RIBONUCLEOPROTEIN 1"/>
    <property type="match status" value="1"/>
</dbReference>
<dbReference type="InterPro" id="IPR035979">
    <property type="entry name" value="RBD_domain_sf"/>
</dbReference>
<feature type="region of interest" description="Disordered" evidence="2">
    <location>
        <begin position="357"/>
        <end position="409"/>
    </location>
</feature>
<accession>A0A1J3FAC2</accession>
<feature type="compositionally biased region" description="Gly residues" evidence="2">
    <location>
        <begin position="191"/>
        <end position="207"/>
    </location>
</feature>
<evidence type="ECO:0000256" key="1">
    <source>
        <dbReference type="PROSITE-ProRule" id="PRU00176"/>
    </source>
</evidence>
<keyword evidence="1" id="KW-0694">RNA-binding</keyword>
<sequence length="409" mass="42289">MDSDQGKLFVGGISWETDEEKLKEHFSNYGDVSQAIVMRDKLTGRPRGFGFVIFSDPSVLERVLQEKHHIDTREVDVKRAMSREEQQVSGRPGNPSRGSVGDAHNKTKKIFVGGLPPTLTDDEFRQYFEVYGPVADVVIMHDQATNRPRGFGFVSFDSEEAVDLVLHKTFHDLSGKQVEVKRALPKDANPGGAGRSMGGGGYQGYGGNESSYEGRMDSNRFLQHQNVGNGLPSYGSSGYGAGYGNGSNGVGYGGYGGYTSSAGGYGAGAAAAYGATGMPGAGYGNSTGVPLRNSWETPAPSGYGNQGYGNGAAHSGYGVPGAAPSAQPQSGYSNQAYGYGGYSGSDSGYGNQAAYGAVGGRPGGGGVSNNPGSGGGYMGGGGYGDGSWRSDPSQGYGGGYNDGQGRQGQ</sequence>
<dbReference type="GO" id="GO:1990904">
    <property type="term" value="C:ribonucleoprotein complex"/>
    <property type="evidence" value="ECO:0007669"/>
    <property type="project" value="UniProtKB-KW"/>
</dbReference>
<dbReference type="CDD" id="cd12325">
    <property type="entry name" value="RRM1_hnRNPA_hnRNPD_like"/>
    <property type="match status" value="1"/>
</dbReference>
<reference evidence="4" key="1">
    <citation type="submission" date="2016-07" db="EMBL/GenBank/DDBJ databases">
        <title>De novo transcriptome assembly of four accessions of the metal hyperaccumulator plant Noccaea caerulescens.</title>
        <authorList>
            <person name="Blande D."/>
            <person name="Halimaa P."/>
            <person name="Tervahauta A.I."/>
            <person name="Aarts M.G."/>
            <person name="Karenlampi S.O."/>
        </authorList>
    </citation>
    <scope>NUCLEOTIDE SEQUENCE</scope>
</reference>
<dbReference type="FunFam" id="3.30.70.330:FF:000051">
    <property type="entry name" value="Heterogeneous nuclear ribonucleoprotein 1"/>
    <property type="match status" value="1"/>
</dbReference>
<feature type="domain" description="RRM" evidence="3">
    <location>
        <begin position="6"/>
        <end position="82"/>
    </location>
</feature>
<evidence type="ECO:0000256" key="2">
    <source>
        <dbReference type="SAM" id="MobiDB-lite"/>
    </source>
</evidence>
<feature type="compositionally biased region" description="Gly residues" evidence="2">
    <location>
        <begin position="357"/>
        <end position="385"/>
    </location>
</feature>
<feature type="region of interest" description="Disordered" evidence="2">
    <location>
        <begin position="77"/>
        <end position="105"/>
    </location>
</feature>
<dbReference type="FunFam" id="3.30.70.330:FF:000478">
    <property type="entry name" value="heterogeneous nuclear ribonucleoprotein 1"/>
    <property type="match status" value="1"/>
</dbReference>
<dbReference type="SUPFAM" id="SSF54928">
    <property type="entry name" value="RNA-binding domain, RBD"/>
    <property type="match status" value="2"/>
</dbReference>
<evidence type="ECO:0000313" key="4">
    <source>
        <dbReference type="EMBL" id="JAU40783.1"/>
    </source>
</evidence>
<keyword evidence="4" id="KW-0687">Ribonucleoprotein</keyword>
<dbReference type="InterPro" id="IPR053260">
    <property type="entry name" value="hnRNP"/>
</dbReference>
<gene>
    <name evidence="4" type="ORF">LC_TR14052_c0_g1_i1_g.48457</name>
</gene>
<dbReference type="GO" id="GO:0003723">
    <property type="term" value="F:RNA binding"/>
    <property type="evidence" value="ECO:0007669"/>
    <property type="project" value="UniProtKB-UniRule"/>
</dbReference>
<feature type="region of interest" description="Disordered" evidence="2">
    <location>
        <begin position="182"/>
        <end position="210"/>
    </location>
</feature>
<feature type="compositionally biased region" description="Gly residues" evidence="2">
    <location>
        <begin position="395"/>
        <end position="409"/>
    </location>
</feature>
<organism evidence="4">
    <name type="scientific">Noccaea caerulescens</name>
    <name type="common">Alpine penny-cress</name>
    <name type="synonym">Thlaspi caerulescens</name>
    <dbReference type="NCBI Taxonomy" id="107243"/>
    <lineage>
        <taxon>Eukaryota</taxon>
        <taxon>Viridiplantae</taxon>
        <taxon>Streptophyta</taxon>
        <taxon>Embryophyta</taxon>
        <taxon>Tracheophyta</taxon>
        <taxon>Spermatophyta</taxon>
        <taxon>Magnoliopsida</taxon>
        <taxon>eudicotyledons</taxon>
        <taxon>Gunneridae</taxon>
        <taxon>Pentapetalae</taxon>
        <taxon>rosids</taxon>
        <taxon>malvids</taxon>
        <taxon>Brassicales</taxon>
        <taxon>Brassicaceae</taxon>
        <taxon>Coluteocarpeae</taxon>
        <taxon>Noccaea</taxon>
    </lineage>
</organism>
<dbReference type="AlphaFoldDB" id="A0A1J3FAC2"/>
<dbReference type="Gene3D" id="3.30.70.330">
    <property type="match status" value="2"/>
</dbReference>
<feature type="domain" description="RRM" evidence="3">
    <location>
        <begin position="108"/>
        <end position="185"/>
    </location>
</feature>
<dbReference type="SMART" id="SM00360">
    <property type="entry name" value="RRM"/>
    <property type="match status" value="2"/>
</dbReference>
<feature type="compositionally biased region" description="Basic and acidic residues" evidence="2">
    <location>
        <begin position="77"/>
        <end position="86"/>
    </location>
</feature>
<dbReference type="InterPro" id="IPR000504">
    <property type="entry name" value="RRM_dom"/>
</dbReference>
<protein>
    <submittedName>
        <fullName evidence="4">Heterogeneous nuclear ribonucleoprotein 1</fullName>
    </submittedName>
</protein>
<dbReference type="Pfam" id="PF00076">
    <property type="entry name" value="RRM_1"/>
    <property type="match status" value="2"/>
</dbReference>
<evidence type="ECO:0000259" key="3">
    <source>
        <dbReference type="PROSITE" id="PS50102"/>
    </source>
</evidence>